<gene>
    <name evidence="1" type="ORF">P0Y49_04515</name>
</gene>
<dbReference type="EMBL" id="CP119313">
    <property type="protein sequence ID" value="WEK20400.1"/>
    <property type="molecule type" value="Genomic_DNA"/>
</dbReference>
<proteinExistence type="predicted"/>
<accession>A0AAJ6B7K9</accession>
<evidence type="ECO:0000313" key="2">
    <source>
        <dbReference type="Proteomes" id="UP001214530"/>
    </source>
</evidence>
<name>A0AAJ6B7K9_9SPHI</name>
<dbReference type="Proteomes" id="UP001214530">
    <property type="component" value="Chromosome"/>
</dbReference>
<protein>
    <submittedName>
        <fullName evidence="1">Uncharacterized protein</fullName>
    </submittedName>
</protein>
<evidence type="ECO:0000313" key="1">
    <source>
        <dbReference type="EMBL" id="WEK20400.1"/>
    </source>
</evidence>
<reference evidence="1" key="1">
    <citation type="submission" date="2023-03" db="EMBL/GenBank/DDBJ databases">
        <title>Andean soil-derived lignocellulolytic bacterial consortium as a source of novel taxa and putative plastic-active enzymes.</title>
        <authorList>
            <person name="Diaz-Garcia L."/>
            <person name="Chuvochina M."/>
            <person name="Feuerriegel G."/>
            <person name="Bunk B."/>
            <person name="Sproer C."/>
            <person name="Streit W.R."/>
            <person name="Rodriguez L.M."/>
            <person name="Overmann J."/>
            <person name="Jimenez D.J."/>
        </authorList>
    </citation>
    <scope>NUCLEOTIDE SEQUENCE</scope>
    <source>
        <strain evidence="1">MAG 3858</strain>
    </source>
</reference>
<dbReference type="AlphaFoldDB" id="A0AAJ6B7K9"/>
<organism evidence="1 2">
    <name type="scientific">Candidatus Pedobacter colombiensis</name>
    <dbReference type="NCBI Taxonomy" id="3121371"/>
    <lineage>
        <taxon>Bacteria</taxon>
        <taxon>Pseudomonadati</taxon>
        <taxon>Bacteroidota</taxon>
        <taxon>Sphingobacteriia</taxon>
        <taxon>Sphingobacteriales</taxon>
        <taxon>Sphingobacteriaceae</taxon>
        <taxon>Pedobacter</taxon>
    </lineage>
</organism>
<sequence>MGYETRVVAFIDILGFKNAIDKSDDNEDEYLRILNTLTELKDTFIRPKDEDDINADRYLGADTQIVQVSDSLVISRLIQERGGIYYMISDCALAIHTLIRHGFLCRGAITAGNMFHNGTTLFGSAFVEAYQTEANEILPIIKFNNELLDIVKHFPGIGNEGYEDWEIDFIKKNCKALDENNSYINYFSDYNDRYGEDEGSSYFHYHKLREILVKGLELPIGSNAHMKFEWASKQFNIVADSNGQKKIEI</sequence>